<name>A0A8S5VF46_9CAUD</name>
<dbReference type="EMBL" id="BK016258">
    <property type="protein sequence ID" value="DAG05378.1"/>
    <property type="molecule type" value="Genomic_DNA"/>
</dbReference>
<accession>A0A8S5VF46</accession>
<reference evidence="1" key="1">
    <citation type="journal article" date="2021" name="Proc. Natl. Acad. Sci. U.S.A.">
        <title>A Catalog of Tens of Thousands of Viruses from Human Metagenomes Reveals Hidden Associations with Chronic Diseases.</title>
        <authorList>
            <person name="Tisza M.J."/>
            <person name="Buck C.B."/>
        </authorList>
    </citation>
    <scope>NUCLEOTIDE SEQUENCE</scope>
    <source>
        <strain evidence="1">Ctai52</strain>
    </source>
</reference>
<sequence>MNKHKLLEAGEKGIIEGFENERKEILEISQSMYEKIKHFGQEDREAILDIMRALSNICGR</sequence>
<organism evidence="1">
    <name type="scientific">Myoviridae sp. ctai52</name>
    <dbReference type="NCBI Taxonomy" id="2825134"/>
    <lineage>
        <taxon>Viruses</taxon>
        <taxon>Duplodnaviria</taxon>
        <taxon>Heunggongvirae</taxon>
        <taxon>Uroviricota</taxon>
        <taxon>Caudoviricetes</taxon>
    </lineage>
</organism>
<proteinExistence type="predicted"/>
<protein>
    <submittedName>
        <fullName evidence="1">Uncharacterized protein</fullName>
    </submittedName>
</protein>
<evidence type="ECO:0000313" key="1">
    <source>
        <dbReference type="EMBL" id="DAG05378.1"/>
    </source>
</evidence>